<protein>
    <submittedName>
        <fullName evidence="1">Uncharacterized protein</fullName>
    </submittedName>
</protein>
<name>A0AA97PNT2_PYRO3</name>
<evidence type="ECO:0000313" key="1">
    <source>
        <dbReference type="EMBL" id="ELQ41551.1"/>
    </source>
</evidence>
<dbReference type="EMBL" id="JH793593">
    <property type="protein sequence ID" value="ELQ41551.1"/>
    <property type="molecule type" value="Genomic_DNA"/>
</dbReference>
<sequence length="50" mass="5458">MALGWSAGKPRFVSVHRKATRGCDMLSQDPCNDEIPDKILEGKIIMIATG</sequence>
<dbReference type="AlphaFoldDB" id="A0AA97PNT2"/>
<proteinExistence type="predicted"/>
<accession>A0AA97PNT2</accession>
<reference evidence="1" key="1">
    <citation type="journal article" date="2012" name="PLoS Genet.">
        <title>Comparative analysis of the genomes of two field isolates of the rice blast fungus Magnaporthe oryzae.</title>
        <authorList>
            <person name="Xue M."/>
            <person name="Yang J."/>
            <person name="Li Z."/>
            <person name="Hu S."/>
            <person name="Yao N."/>
            <person name="Dean R.A."/>
            <person name="Zhao W."/>
            <person name="Shen M."/>
            <person name="Zhang H."/>
            <person name="Li C."/>
            <person name="Liu L."/>
            <person name="Cao L."/>
            <person name="Xu X."/>
            <person name="Xing Y."/>
            <person name="Hsiang T."/>
            <person name="Zhang Z."/>
            <person name="Xu J.R."/>
            <person name="Peng Y.L."/>
        </authorList>
    </citation>
    <scope>NUCLEOTIDE SEQUENCE</scope>
    <source>
        <strain evidence="1">Y34</strain>
    </source>
</reference>
<gene>
    <name evidence="1" type="ORF">OOU_Y34scaffold00272g3</name>
</gene>
<dbReference type="Proteomes" id="UP000011086">
    <property type="component" value="Unassembled WGS sequence"/>
</dbReference>
<organism evidence="1">
    <name type="scientific">Pyricularia oryzae (strain Y34)</name>
    <name type="common">Rice blast fungus</name>
    <name type="synonym">Magnaporthe oryzae</name>
    <dbReference type="NCBI Taxonomy" id="1143189"/>
    <lineage>
        <taxon>Eukaryota</taxon>
        <taxon>Fungi</taxon>
        <taxon>Dikarya</taxon>
        <taxon>Ascomycota</taxon>
        <taxon>Pezizomycotina</taxon>
        <taxon>Sordariomycetes</taxon>
        <taxon>Sordariomycetidae</taxon>
        <taxon>Magnaporthales</taxon>
        <taxon>Pyriculariaceae</taxon>
        <taxon>Pyricularia</taxon>
    </lineage>
</organism>